<feature type="domain" description="DUF8042" evidence="1">
    <location>
        <begin position="15"/>
        <end position="115"/>
    </location>
</feature>
<name>A0A1E7DSK2_9BACI</name>
<dbReference type="EMBL" id="MAMP01000006">
    <property type="protein sequence ID" value="OES46056.1"/>
    <property type="molecule type" value="Genomic_DNA"/>
</dbReference>
<sequence length="118" mass="13350">MEHEELILDTVGSLKEFLPKIASACLSIAEELRDNNESEAMKQINQFTDAVDWSIQAINGIKSLNYPLDINTTGINEFLIEAQEGLEANDLVIVADMFEYEILPQIENWLQEVQAITH</sequence>
<gene>
    <name evidence="2" type="ORF">BA724_15825</name>
</gene>
<reference evidence="2 3" key="1">
    <citation type="submission" date="2016-06" db="EMBL/GenBank/DDBJ databases">
        <title>Domibacillus iocasae genome sequencing.</title>
        <authorList>
            <person name="Verma A."/>
            <person name="Pal Y."/>
            <person name="Ojha A.K."/>
            <person name="Krishnamurthi S."/>
        </authorList>
    </citation>
    <scope>NUCLEOTIDE SEQUENCE [LARGE SCALE GENOMIC DNA]</scope>
    <source>
        <strain evidence="2 3">DSM 29979</strain>
    </source>
</reference>
<proteinExistence type="predicted"/>
<accession>A0A1E7DSK2</accession>
<dbReference type="InterPro" id="IPR058355">
    <property type="entry name" value="DUF8042"/>
</dbReference>
<dbReference type="AlphaFoldDB" id="A0A1E7DSK2"/>
<organism evidence="2 3">
    <name type="scientific">Domibacillus iocasae</name>
    <dbReference type="NCBI Taxonomy" id="1714016"/>
    <lineage>
        <taxon>Bacteria</taxon>
        <taxon>Bacillati</taxon>
        <taxon>Bacillota</taxon>
        <taxon>Bacilli</taxon>
        <taxon>Bacillales</taxon>
        <taxon>Bacillaceae</taxon>
        <taxon>Domibacillus</taxon>
    </lineage>
</organism>
<evidence type="ECO:0000313" key="2">
    <source>
        <dbReference type="EMBL" id="OES46056.1"/>
    </source>
</evidence>
<comment type="caution">
    <text evidence="2">The sequence shown here is derived from an EMBL/GenBank/DDBJ whole genome shotgun (WGS) entry which is preliminary data.</text>
</comment>
<protein>
    <recommendedName>
        <fullName evidence="1">DUF8042 domain-containing protein</fullName>
    </recommendedName>
</protein>
<dbReference type="Pfam" id="PF26154">
    <property type="entry name" value="DUF8042"/>
    <property type="match status" value="1"/>
</dbReference>
<dbReference type="Proteomes" id="UP000095658">
    <property type="component" value="Unassembled WGS sequence"/>
</dbReference>
<evidence type="ECO:0000313" key="3">
    <source>
        <dbReference type="Proteomes" id="UP000095658"/>
    </source>
</evidence>
<evidence type="ECO:0000259" key="1">
    <source>
        <dbReference type="Pfam" id="PF26154"/>
    </source>
</evidence>
<dbReference type="OrthoDB" id="1683192at2"/>
<dbReference type="STRING" id="1714016.BA724_15825"/>
<keyword evidence="3" id="KW-1185">Reference proteome</keyword>
<dbReference type="RefSeq" id="WP_069937214.1">
    <property type="nucleotide sequence ID" value="NZ_MAMP01000006.1"/>
</dbReference>